<dbReference type="EMBL" id="RQVS01000005">
    <property type="protein sequence ID" value="RRJ87215.1"/>
    <property type="molecule type" value="Genomic_DNA"/>
</dbReference>
<dbReference type="Pfam" id="PF13556">
    <property type="entry name" value="HTH_30"/>
    <property type="match status" value="1"/>
</dbReference>
<sequence length="438" mass="47749">MRQNGAHWRVHSQLRRGYSVFSGCFRPVRSSRIGGAMSELDGLQLLRRVVRSLPLGDQLDYVLRELATATNCSVLLYDSGGELLGATGEAPIAMIWEVALESEGDANARIGRWEIRVRRATSGTGPFTLVFARKSDAPLRLDGDVVDAAEIAVAALLGMARGADIRRIRENAELLETLELGVSAAREHRFWPRLVEFGFVAHAPFVVVVWEHPDEALRGAEFIGDLMDAAPVDMPLLVATRLIRAASDEIVHAIVPDSPTAFAWLDSLAAQGLFLGASRPVSRLDGVPNALREAELAQRVAAERQEAYQLRFGDEHSSGELVDFGAMSIIDWVTCQAAPGELRTRRRGVLEPLQGNAELCETLVTYFASGGSVQRTAELLYLHANTIRYRLARCGELLGGEVDDPMIVSELVLVLRAEILATRARLEAATARPAVTPG</sequence>
<dbReference type="InterPro" id="IPR025736">
    <property type="entry name" value="PucR_C-HTH_dom"/>
</dbReference>
<dbReference type="PANTHER" id="PTHR33744:SF1">
    <property type="entry name" value="DNA-BINDING TRANSCRIPTIONAL ACTIVATOR ADER"/>
    <property type="match status" value="1"/>
</dbReference>
<organism evidence="4 5">
    <name type="scientific">Gulosibacter macacae</name>
    <dbReference type="NCBI Taxonomy" id="2488791"/>
    <lineage>
        <taxon>Bacteria</taxon>
        <taxon>Bacillati</taxon>
        <taxon>Actinomycetota</taxon>
        <taxon>Actinomycetes</taxon>
        <taxon>Micrococcales</taxon>
        <taxon>Microbacteriaceae</taxon>
        <taxon>Gulosibacter</taxon>
    </lineage>
</organism>
<dbReference type="PANTHER" id="PTHR33744">
    <property type="entry name" value="CARBOHYDRATE DIACID REGULATOR"/>
    <property type="match status" value="1"/>
</dbReference>
<accession>A0A3P3VWP6</accession>
<reference evidence="4 5" key="1">
    <citation type="submission" date="2018-11" db="EMBL/GenBank/DDBJ databases">
        <title>YIM 102482-1 draft genome.</title>
        <authorList>
            <person name="Li G."/>
            <person name="Jiang Y."/>
        </authorList>
    </citation>
    <scope>NUCLEOTIDE SEQUENCE [LARGE SCALE GENOMIC DNA]</scope>
    <source>
        <strain evidence="4 5">YIM 102482-1</strain>
    </source>
</reference>
<evidence type="ECO:0000259" key="2">
    <source>
        <dbReference type="Pfam" id="PF13556"/>
    </source>
</evidence>
<dbReference type="Pfam" id="PF17853">
    <property type="entry name" value="GGDEF_2"/>
    <property type="match status" value="1"/>
</dbReference>
<dbReference type="InterPro" id="IPR051448">
    <property type="entry name" value="CdaR-like_regulators"/>
</dbReference>
<comment type="similarity">
    <text evidence="1">Belongs to the CdaR family.</text>
</comment>
<dbReference type="InterPro" id="IPR042070">
    <property type="entry name" value="PucR_C-HTH_sf"/>
</dbReference>
<dbReference type="Gene3D" id="1.10.10.2840">
    <property type="entry name" value="PucR C-terminal helix-turn-helix domain"/>
    <property type="match status" value="1"/>
</dbReference>
<evidence type="ECO:0000256" key="1">
    <source>
        <dbReference type="ARBA" id="ARBA00006754"/>
    </source>
</evidence>
<evidence type="ECO:0000313" key="5">
    <source>
        <dbReference type="Proteomes" id="UP000274391"/>
    </source>
</evidence>
<comment type="caution">
    <text evidence="4">The sequence shown here is derived from an EMBL/GenBank/DDBJ whole genome shotgun (WGS) entry which is preliminary data.</text>
</comment>
<dbReference type="OrthoDB" id="3190266at2"/>
<gene>
    <name evidence="4" type="ORF">EG850_05190</name>
</gene>
<dbReference type="AlphaFoldDB" id="A0A3P3VWP6"/>
<proteinExistence type="inferred from homology"/>
<dbReference type="InterPro" id="IPR041522">
    <property type="entry name" value="CdaR_GGDEF"/>
</dbReference>
<evidence type="ECO:0000313" key="4">
    <source>
        <dbReference type="EMBL" id="RRJ87215.1"/>
    </source>
</evidence>
<keyword evidence="5" id="KW-1185">Reference proteome</keyword>
<dbReference type="Proteomes" id="UP000274391">
    <property type="component" value="Unassembled WGS sequence"/>
</dbReference>
<protein>
    <submittedName>
        <fullName evidence="4">PucR family transcriptional regulator</fullName>
    </submittedName>
</protein>
<name>A0A3P3VWP6_9MICO</name>
<feature type="domain" description="PucR C-terminal helix-turn-helix" evidence="2">
    <location>
        <begin position="359"/>
        <end position="417"/>
    </location>
</feature>
<evidence type="ECO:0000259" key="3">
    <source>
        <dbReference type="Pfam" id="PF17853"/>
    </source>
</evidence>
<feature type="domain" description="CdaR GGDEF-like" evidence="3">
    <location>
        <begin position="190"/>
        <end position="300"/>
    </location>
</feature>